<dbReference type="AlphaFoldDB" id="A0A974XVL3"/>
<reference evidence="4 5" key="1">
    <citation type="submission" date="2021-03" db="EMBL/GenBank/DDBJ databases">
        <title>Novel species identification of genus Shewanella.</title>
        <authorList>
            <person name="Liu G."/>
            <person name="Zhang Q."/>
        </authorList>
    </citation>
    <scope>NUCLEOTIDE SEQUENCE [LARGE SCALE GENOMIC DNA]</scope>
    <source>
        <strain evidence="4 5">FJAT-53726</strain>
    </source>
</reference>
<dbReference type="EMBL" id="CP071504">
    <property type="protein sequence ID" value="QSX31089.1"/>
    <property type="molecule type" value="Genomic_DNA"/>
</dbReference>
<dbReference type="KEGG" id="scyp:JYB88_05455"/>
<organism evidence="4 5">
    <name type="scientific">Shewanella cyperi</name>
    <dbReference type="NCBI Taxonomy" id="2814292"/>
    <lineage>
        <taxon>Bacteria</taxon>
        <taxon>Pseudomonadati</taxon>
        <taxon>Pseudomonadota</taxon>
        <taxon>Gammaproteobacteria</taxon>
        <taxon>Alteromonadales</taxon>
        <taxon>Shewanellaceae</taxon>
        <taxon>Shewanella</taxon>
    </lineage>
</organism>
<dbReference type="Gene3D" id="3.40.50.720">
    <property type="entry name" value="NAD(P)-binding Rossmann-like Domain"/>
    <property type="match status" value="1"/>
</dbReference>
<evidence type="ECO:0000313" key="4">
    <source>
        <dbReference type="EMBL" id="QSX31089.1"/>
    </source>
</evidence>
<sequence length="267" mass="28676">MKTIFITGATDGLGLAVATALSRPGHSLLIHGRNPEKLAAVRQGLLGFGAEVYAFQADLSDLSQVERMLEQIKQTQSGIDVLINNAGVYKTAGATGSLGIDVRLVVNTLAPFWITQSLLPQLAGGRVINLSSAAQAPLDFDGLCGRKQYSNQMQAYAESKLALTCWTMAMANLYSDKQIRFMAVNPGSLLATSMVREGFGVEGKDISGAVKLLVDMALSPKFADTGGRYFDNDIGSFASPHPDATNPVIQQQLLKLMAQQLWRHCQS</sequence>
<name>A0A974XVL3_9GAMM</name>
<dbReference type="Proteomes" id="UP000663281">
    <property type="component" value="Chromosome"/>
</dbReference>
<dbReference type="PANTHER" id="PTHR24320">
    <property type="entry name" value="RETINOL DEHYDROGENASE"/>
    <property type="match status" value="1"/>
</dbReference>
<accession>A0A974XVL3</accession>
<dbReference type="InterPro" id="IPR002347">
    <property type="entry name" value="SDR_fam"/>
</dbReference>
<dbReference type="PRINTS" id="PR00081">
    <property type="entry name" value="GDHRDH"/>
</dbReference>
<dbReference type="GO" id="GO:0016491">
    <property type="term" value="F:oxidoreductase activity"/>
    <property type="evidence" value="ECO:0007669"/>
    <property type="project" value="UniProtKB-KW"/>
</dbReference>
<evidence type="ECO:0000256" key="2">
    <source>
        <dbReference type="ARBA" id="ARBA00023002"/>
    </source>
</evidence>
<dbReference type="RefSeq" id="WP_207325750.1">
    <property type="nucleotide sequence ID" value="NZ_CP071504.1"/>
</dbReference>
<protein>
    <submittedName>
        <fullName evidence="4">SDR family NAD(P)-dependent oxidoreductase</fullName>
    </submittedName>
</protein>
<evidence type="ECO:0000256" key="3">
    <source>
        <dbReference type="RuleBase" id="RU000363"/>
    </source>
</evidence>
<dbReference type="SUPFAM" id="SSF51735">
    <property type="entry name" value="NAD(P)-binding Rossmann-fold domains"/>
    <property type="match status" value="1"/>
</dbReference>
<evidence type="ECO:0000256" key="1">
    <source>
        <dbReference type="ARBA" id="ARBA00006484"/>
    </source>
</evidence>
<keyword evidence="5" id="KW-1185">Reference proteome</keyword>
<dbReference type="Pfam" id="PF00106">
    <property type="entry name" value="adh_short"/>
    <property type="match status" value="1"/>
</dbReference>
<keyword evidence="2" id="KW-0560">Oxidoreductase</keyword>
<dbReference type="InterPro" id="IPR036291">
    <property type="entry name" value="NAD(P)-bd_dom_sf"/>
</dbReference>
<proteinExistence type="inferred from homology"/>
<dbReference type="PANTHER" id="PTHR24320:SF274">
    <property type="entry name" value="CHAIN DEHYDROGENASE, PUTATIVE (AFU_ORTHOLOGUE AFUA_4G00440)-RELATED"/>
    <property type="match status" value="1"/>
</dbReference>
<dbReference type="PRINTS" id="PR00080">
    <property type="entry name" value="SDRFAMILY"/>
</dbReference>
<evidence type="ECO:0000313" key="5">
    <source>
        <dbReference type="Proteomes" id="UP000663281"/>
    </source>
</evidence>
<comment type="similarity">
    <text evidence="1 3">Belongs to the short-chain dehydrogenases/reductases (SDR) family.</text>
</comment>
<gene>
    <name evidence="4" type="ORF">JYB88_05455</name>
</gene>